<evidence type="ECO:0000313" key="4">
    <source>
        <dbReference type="Proteomes" id="UP000006447"/>
    </source>
</evidence>
<protein>
    <recommendedName>
        <fullName evidence="2">DUF2231 domain-containing protein</fullName>
    </recommendedName>
</protein>
<evidence type="ECO:0000256" key="1">
    <source>
        <dbReference type="SAM" id="Phobius"/>
    </source>
</evidence>
<dbReference type="AlphaFoldDB" id="I0WS64"/>
<accession>I0WS64</accession>
<dbReference type="Proteomes" id="UP000006447">
    <property type="component" value="Unassembled WGS sequence"/>
</dbReference>
<keyword evidence="1" id="KW-1133">Transmembrane helix</keyword>
<sequence>MSTVSGLPVHVLLVHFIVVLAPLTALLVIGCGVWPPARRRLVWLTLVLAAVITVLTPLTTDAGEWLVKHVAGSAAVHTHTELGDTMIYFSAALLVAALAVAAVHLRERKSNPSRALTLVVAALSIVVAAATIVQVYRIGESGSRAAWGDVITTSDSAP</sequence>
<dbReference type="InterPro" id="IPR019251">
    <property type="entry name" value="DUF2231_TM"/>
</dbReference>
<feature type="transmembrane region" description="Helical" evidence="1">
    <location>
        <begin position="41"/>
        <end position="59"/>
    </location>
</feature>
<feature type="transmembrane region" description="Helical" evidence="1">
    <location>
        <begin position="12"/>
        <end position="34"/>
    </location>
</feature>
<feature type="domain" description="DUF2231" evidence="2">
    <location>
        <begin position="6"/>
        <end position="154"/>
    </location>
</feature>
<proteinExistence type="predicted"/>
<dbReference type="RefSeq" id="WP_007297801.1">
    <property type="nucleotide sequence ID" value="NZ_AJJH01000075.1"/>
</dbReference>
<organism evidence="3 4">
    <name type="scientific">Rhodococcus opacus RKJ300 = JCM 13270</name>
    <dbReference type="NCBI Taxonomy" id="1165867"/>
    <lineage>
        <taxon>Bacteria</taxon>
        <taxon>Bacillati</taxon>
        <taxon>Actinomycetota</taxon>
        <taxon>Actinomycetes</taxon>
        <taxon>Mycobacteriales</taxon>
        <taxon>Nocardiaceae</taxon>
        <taxon>Rhodococcus</taxon>
    </lineage>
</organism>
<evidence type="ECO:0000313" key="3">
    <source>
        <dbReference type="EMBL" id="EID79230.1"/>
    </source>
</evidence>
<gene>
    <name evidence="3" type="ORF">W59_14521</name>
</gene>
<dbReference type="Pfam" id="PF09990">
    <property type="entry name" value="DUF2231"/>
    <property type="match status" value="1"/>
</dbReference>
<keyword evidence="1" id="KW-0472">Membrane</keyword>
<keyword evidence="1" id="KW-0812">Transmembrane</keyword>
<dbReference type="EMBL" id="AJJH01000075">
    <property type="protein sequence ID" value="EID79230.1"/>
    <property type="molecule type" value="Genomic_DNA"/>
</dbReference>
<dbReference type="PATRIC" id="fig|1165867.3.peg.2957"/>
<feature type="transmembrane region" description="Helical" evidence="1">
    <location>
        <begin position="115"/>
        <end position="136"/>
    </location>
</feature>
<comment type="caution">
    <text evidence="3">The sequence shown here is derived from an EMBL/GenBank/DDBJ whole genome shotgun (WGS) entry which is preliminary data.</text>
</comment>
<reference evidence="3 4" key="1">
    <citation type="journal article" date="2012" name="J. Bacteriol.">
        <title>Draft genome sequence of the nitrophenol-degrading actinomycete Rhodococcus imtechensis RKJ300.</title>
        <authorList>
            <person name="Vikram S."/>
            <person name="Kumar S."/>
            <person name="Subramanian S."/>
            <person name="Raghava G.P."/>
        </authorList>
    </citation>
    <scope>NUCLEOTIDE SEQUENCE [LARGE SCALE GENOMIC DNA]</scope>
    <source>
        <strain evidence="3 4">RKJ300</strain>
    </source>
</reference>
<name>I0WS64_RHOOP</name>
<evidence type="ECO:0000259" key="2">
    <source>
        <dbReference type="Pfam" id="PF09990"/>
    </source>
</evidence>
<feature type="transmembrane region" description="Helical" evidence="1">
    <location>
        <begin position="86"/>
        <end position="103"/>
    </location>
</feature>